<feature type="compositionally biased region" description="Basic and acidic residues" evidence="14">
    <location>
        <begin position="387"/>
        <end position="396"/>
    </location>
</feature>
<dbReference type="SUPFAM" id="SSF63380">
    <property type="entry name" value="Riboflavin synthase domain-like"/>
    <property type="match status" value="1"/>
</dbReference>
<dbReference type="PROSITE" id="PS50902">
    <property type="entry name" value="FLAVODOXIN_LIKE"/>
    <property type="match status" value="1"/>
</dbReference>
<comment type="catalytic activity">
    <reaction evidence="13">
        <text>an organic molecule + reduced [NADPH--hemoprotein reductase] + O2 = an alcohol + oxidized [NADPH--hemoprotein reductase] + H2O + H(+)</text>
        <dbReference type="Rhea" id="RHEA:17149"/>
        <dbReference type="Rhea" id="RHEA-COMP:11964"/>
        <dbReference type="Rhea" id="RHEA-COMP:11965"/>
        <dbReference type="ChEBI" id="CHEBI:15377"/>
        <dbReference type="ChEBI" id="CHEBI:15378"/>
        <dbReference type="ChEBI" id="CHEBI:15379"/>
        <dbReference type="ChEBI" id="CHEBI:30879"/>
        <dbReference type="ChEBI" id="CHEBI:57618"/>
        <dbReference type="ChEBI" id="CHEBI:58210"/>
        <dbReference type="ChEBI" id="CHEBI:142491"/>
        <dbReference type="EC" id="1.14.14.1"/>
    </reaction>
</comment>
<feature type="domain" description="FAD-binding FR-type" evidence="16">
    <location>
        <begin position="672"/>
        <end position="901"/>
    </location>
</feature>
<dbReference type="InterPro" id="IPR001433">
    <property type="entry name" value="OxRdtase_FAD/NAD-bd"/>
</dbReference>
<keyword evidence="5 13" id="KW-0288">FMN</keyword>
<dbReference type="PIRSF" id="PIRSF000209">
    <property type="entry name" value="Bifunctional_P450_P450R"/>
    <property type="match status" value="1"/>
</dbReference>
<dbReference type="Proteomes" id="UP001597018">
    <property type="component" value="Unassembled WGS sequence"/>
</dbReference>
<dbReference type="SUPFAM" id="SSF52343">
    <property type="entry name" value="Ferredoxin reductase-like, C-terminal NADP-linked domain"/>
    <property type="match status" value="1"/>
</dbReference>
<feature type="domain" description="Flavodoxin-like" evidence="15">
    <location>
        <begin position="492"/>
        <end position="631"/>
    </location>
</feature>
<dbReference type="EMBL" id="JBHTIW010000006">
    <property type="protein sequence ID" value="MFD0920310.1"/>
    <property type="molecule type" value="Genomic_DNA"/>
</dbReference>
<evidence type="ECO:0000256" key="14">
    <source>
        <dbReference type="SAM" id="MobiDB-lite"/>
    </source>
</evidence>
<dbReference type="InterPro" id="IPR017927">
    <property type="entry name" value="FAD-bd_FR_type"/>
</dbReference>
<dbReference type="PANTHER" id="PTHR19384:SF17">
    <property type="entry name" value="NADPH--CYTOCHROME P450 REDUCTASE"/>
    <property type="match status" value="1"/>
</dbReference>
<dbReference type="InterPro" id="IPR017972">
    <property type="entry name" value="Cyt_P450_CS"/>
</dbReference>
<reference evidence="18" key="1">
    <citation type="journal article" date="2019" name="Int. J. Syst. Evol. Microbiol.">
        <title>The Global Catalogue of Microorganisms (GCM) 10K type strain sequencing project: providing services to taxonomists for standard genome sequencing and annotation.</title>
        <authorList>
            <consortium name="The Broad Institute Genomics Platform"/>
            <consortium name="The Broad Institute Genome Sequencing Center for Infectious Disease"/>
            <person name="Wu L."/>
            <person name="Ma J."/>
        </authorList>
    </citation>
    <scope>NUCLEOTIDE SEQUENCE [LARGE SCALE GENOMIC DNA]</scope>
    <source>
        <strain evidence="18">CCUG 56401</strain>
    </source>
</reference>
<dbReference type="CDD" id="cd06206">
    <property type="entry name" value="bifunctional_CYPOR"/>
    <property type="match status" value="1"/>
</dbReference>
<evidence type="ECO:0000256" key="3">
    <source>
        <dbReference type="ARBA" id="ARBA00022617"/>
    </source>
</evidence>
<dbReference type="Gene3D" id="2.40.30.10">
    <property type="entry name" value="Translation factors"/>
    <property type="match status" value="1"/>
</dbReference>
<keyword evidence="4 13" id="KW-0285">Flavoprotein</keyword>
<dbReference type="Pfam" id="PF00175">
    <property type="entry name" value="NAD_binding_1"/>
    <property type="match status" value="1"/>
</dbReference>
<keyword evidence="18" id="KW-1185">Reference proteome</keyword>
<dbReference type="InterPro" id="IPR001128">
    <property type="entry name" value="Cyt_P450"/>
</dbReference>
<organism evidence="17 18">
    <name type="scientific">Saccharopolyspora rosea</name>
    <dbReference type="NCBI Taxonomy" id="524884"/>
    <lineage>
        <taxon>Bacteria</taxon>
        <taxon>Bacillati</taxon>
        <taxon>Actinomycetota</taxon>
        <taxon>Actinomycetes</taxon>
        <taxon>Pseudonocardiales</taxon>
        <taxon>Pseudonocardiaceae</taxon>
        <taxon>Saccharopolyspora</taxon>
    </lineage>
</organism>
<evidence type="ECO:0000256" key="8">
    <source>
        <dbReference type="ARBA" id="ARBA00022857"/>
    </source>
</evidence>
<dbReference type="InterPro" id="IPR036396">
    <property type="entry name" value="Cyt_P450_sf"/>
</dbReference>
<dbReference type="InterPro" id="IPR017938">
    <property type="entry name" value="Riboflavin_synthase-like_b-brl"/>
</dbReference>
<dbReference type="Gene3D" id="3.40.50.360">
    <property type="match status" value="1"/>
</dbReference>
<gene>
    <name evidence="17" type="ORF">ACFQ16_11215</name>
</gene>
<evidence type="ECO:0000256" key="11">
    <source>
        <dbReference type="ARBA" id="ARBA00023033"/>
    </source>
</evidence>
<dbReference type="Pfam" id="PF00258">
    <property type="entry name" value="Flavodoxin_1"/>
    <property type="match status" value="1"/>
</dbReference>
<dbReference type="InterPro" id="IPR023206">
    <property type="entry name" value="Bifunctional_P450_P450_red"/>
</dbReference>
<dbReference type="Pfam" id="PF00667">
    <property type="entry name" value="FAD_binding_1"/>
    <property type="match status" value="1"/>
</dbReference>
<dbReference type="InterPro" id="IPR023173">
    <property type="entry name" value="NADPH_Cyt_P450_Rdtase_alpha"/>
</dbReference>
<comment type="cofactor">
    <cofactor evidence="13">
        <name>FAD</name>
        <dbReference type="ChEBI" id="CHEBI:57692"/>
    </cofactor>
    <cofactor evidence="13">
        <name>FMN</name>
        <dbReference type="ChEBI" id="CHEBI:58210"/>
    </cofactor>
</comment>
<keyword evidence="10 13" id="KW-0408">Iron</keyword>
<dbReference type="InterPro" id="IPR001094">
    <property type="entry name" value="Flavdoxin-like"/>
</dbReference>
<dbReference type="EC" id="1.14.14.1" evidence="13"/>
<keyword evidence="2 13" id="KW-0813">Transport</keyword>
<evidence type="ECO:0000313" key="18">
    <source>
        <dbReference type="Proteomes" id="UP001597018"/>
    </source>
</evidence>
<sequence length="1058" mass="115998">MAAHQRPGGLDARRLPHPPGRLPLLGDVSALFSPAPLQDLVDSARDLGPIFGRKVLGSEIAMVTGADLVAELADEQRFAKGVGPALRRVRRFTGDGLFTAFNDEPNWAKAHRMLMPAFAMSSMRDYHDTMLRVADDLLRHWDAAAGSRPVDVPGDMTRLTLDTIGLCGFGYDFGSFGRDTPHPFVEAMVRALLHAQNQAKRLPGLGRLYRKADEQHERDIRLMFGIVDDVIRERRQAGDTATGDLLGLMLGADDPLDDVNIRHQVITFLIAGHETTSGALSFALHYLAKNPAVLARAQSEVDELWGPDDDPRPSFADIGKLRYVRQILNEALRLWPTAPGFSRQALTDTVLGGEYPIHKGQSVLVFTPLLHRDPVWGDNVDNFDPDRFSPEREQQRPPHAFKPFGTGERECIGRQFALHEATMVLGMIIHRYRLLDHARYRLRIQQTLTIKPAGLTLGLVRRTPQERRRATPAVPAAPRERVVGRVREGTELTVLYGSDLGTSKATAEQLAAEAAERGCRTSVAPLDSAVGELPTGGPLLVVASSYNGRPTENAAEFVSWLEGTADPVARGVRYAVLGVGDRNWVATFQRIPSLIDQRLAETGGQRLVERGVVDVSGDPLGDTDEFGDRLWTALLEHWGDDTGTGATAEDGAPAYTVEPVRGPVTADLDERHGLRPMQVLAAESLVDTEHPLARPKRFLRLRLPDGVTYRTGDHLAVLPDNRPEQVRRAVELLHLDPEELVRVRPREGLRRPLPVDRPVTVRELLTHFVELQAPATGKVVRALADRNPCPPEQRALEALAAEPDGRTVLDLVEGNPALREHLPLGALLELLPPMRPRTYSISSSAQAQPGEVDLMVSVLTAPSRTGSGEFRGVGSHHMAGLRPGDRVRAAVRPCREVFRVDPASEAPVIMVGAGTGLAPFRGFIADRVHALGRGEAPSPALCYFGCDHPDVDYLHREELTAAEAAGAVSMRPAFSEAPERGARFVQHRILADGEEIHRLLEAGARVHVCGDGARMAPGVRDAFLGLHREHTGADEDKARRWLDDLIAQHRYVEDVYGG</sequence>
<keyword evidence="8 13" id="KW-0521">NADP</keyword>
<accession>A0ABW3FSS4</accession>
<evidence type="ECO:0000256" key="7">
    <source>
        <dbReference type="ARBA" id="ARBA00022827"/>
    </source>
</evidence>
<evidence type="ECO:0000259" key="16">
    <source>
        <dbReference type="PROSITE" id="PS51384"/>
    </source>
</evidence>
<evidence type="ECO:0000256" key="6">
    <source>
        <dbReference type="ARBA" id="ARBA00022723"/>
    </source>
</evidence>
<dbReference type="InterPro" id="IPR001709">
    <property type="entry name" value="Flavoprot_Pyr_Nucl_cyt_Rdtase"/>
</dbReference>
<dbReference type="PANTHER" id="PTHR19384">
    <property type="entry name" value="NITRIC OXIDE SYNTHASE-RELATED"/>
    <property type="match status" value="1"/>
</dbReference>
<evidence type="ECO:0000256" key="4">
    <source>
        <dbReference type="ARBA" id="ARBA00022630"/>
    </source>
</evidence>
<protein>
    <recommendedName>
        <fullName evidence="13">Bifunctional cytochrome P450/NADPH--P450 reductase</fullName>
    </recommendedName>
    <domain>
        <recommendedName>
            <fullName evidence="13">Cytochrome P450</fullName>
            <ecNumber evidence="13">1.14.14.1</ecNumber>
        </recommendedName>
    </domain>
    <domain>
        <recommendedName>
            <fullName evidence="13">NADPH--cytochrome P450 reductase</fullName>
            <ecNumber evidence="13">1.6.2.4</ecNumber>
        </recommendedName>
    </domain>
</protein>
<dbReference type="InterPro" id="IPR003097">
    <property type="entry name" value="CysJ-like_FAD-binding"/>
</dbReference>
<dbReference type="Gene3D" id="3.40.50.80">
    <property type="entry name" value="Nucleotide-binding domain of ferredoxin-NADP reductase (FNR) module"/>
    <property type="match status" value="1"/>
</dbReference>
<proteinExistence type="inferred from homology"/>
<dbReference type="CDD" id="cd11068">
    <property type="entry name" value="CYP120A1"/>
    <property type="match status" value="1"/>
</dbReference>
<comment type="cofactor">
    <cofactor evidence="13">
        <name>heme</name>
        <dbReference type="ChEBI" id="CHEBI:30413"/>
    </cofactor>
</comment>
<evidence type="ECO:0000259" key="15">
    <source>
        <dbReference type="PROSITE" id="PS50902"/>
    </source>
</evidence>
<keyword evidence="11 13" id="KW-0503">Monooxygenase</keyword>
<dbReference type="SUPFAM" id="SSF48264">
    <property type="entry name" value="Cytochrome P450"/>
    <property type="match status" value="1"/>
</dbReference>
<evidence type="ECO:0000256" key="12">
    <source>
        <dbReference type="ARBA" id="ARBA00049342"/>
    </source>
</evidence>
<dbReference type="InterPro" id="IPR029039">
    <property type="entry name" value="Flavoprotein-like_sf"/>
</dbReference>
<dbReference type="InterPro" id="IPR039261">
    <property type="entry name" value="FNR_nucleotide-bd"/>
</dbReference>
<dbReference type="PRINTS" id="PR00371">
    <property type="entry name" value="FPNCR"/>
</dbReference>
<dbReference type="EC" id="1.6.2.4" evidence="13"/>
<evidence type="ECO:0000256" key="5">
    <source>
        <dbReference type="ARBA" id="ARBA00022643"/>
    </source>
</evidence>
<evidence type="ECO:0000313" key="17">
    <source>
        <dbReference type="EMBL" id="MFD0920310.1"/>
    </source>
</evidence>
<evidence type="ECO:0000256" key="2">
    <source>
        <dbReference type="ARBA" id="ARBA00022448"/>
    </source>
</evidence>
<keyword evidence="9 13" id="KW-0560">Oxidoreductase</keyword>
<name>A0ABW3FSS4_9PSEU</name>
<keyword evidence="7 13" id="KW-0274">FAD</keyword>
<dbReference type="PROSITE" id="PS00086">
    <property type="entry name" value="CYTOCHROME_P450"/>
    <property type="match status" value="1"/>
</dbReference>
<evidence type="ECO:0000256" key="13">
    <source>
        <dbReference type="PIRNR" id="PIRNR000209"/>
    </source>
</evidence>
<comment type="catalytic activity">
    <reaction evidence="12 13">
        <text>2 oxidized [cytochrome P450] + NADPH = 2 reduced [cytochrome P450] + NADP(+) + H(+)</text>
        <dbReference type="Rhea" id="RHEA:24040"/>
        <dbReference type="Rhea" id="RHEA-COMP:14627"/>
        <dbReference type="Rhea" id="RHEA-COMP:14628"/>
        <dbReference type="ChEBI" id="CHEBI:15378"/>
        <dbReference type="ChEBI" id="CHEBI:55376"/>
        <dbReference type="ChEBI" id="CHEBI:57783"/>
        <dbReference type="ChEBI" id="CHEBI:58349"/>
        <dbReference type="ChEBI" id="CHEBI:60344"/>
        <dbReference type="EC" id="1.6.2.4"/>
    </reaction>
</comment>
<dbReference type="PRINTS" id="PR00369">
    <property type="entry name" value="FLAVODOXIN"/>
</dbReference>
<dbReference type="RefSeq" id="WP_263247806.1">
    <property type="nucleotide sequence ID" value="NZ_BAABLT010000017.1"/>
</dbReference>
<keyword evidence="13" id="KW-0249">Electron transport</keyword>
<comment type="caution">
    <text evidence="17">The sequence shown here is derived from an EMBL/GenBank/DDBJ whole genome shotgun (WGS) entry which is preliminary data.</text>
</comment>
<dbReference type="Gene3D" id="1.20.990.10">
    <property type="entry name" value="NADPH-cytochrome p450 Reductase, Chain A, domain 3"/>
    <property type="match status" value="1"/>
</dbReference>
<dbReference type="Gene3D" id="1.10.630.10">
    <property type="entry name" value="Cytochrome P450"/>
    <property type="match status" value="1"/>
</dbReference>
<evidence type="ECO:0000256" key="9">
    <source>
        <dbReference type="ARBA" id="ARBA00023002"/>
    </source>
</evidence>
<feature type="region of interest" description="Disordered" evidence="14">
    <location>
        <begin position="387"/>
        <end position="406"/>
    </location>
</feature>
<evidence type="ECO:0000256" key="10">
    <source>
        <dbReference type="ARBA" id="ARBA00023004"/>
    </source>
</evidence>
<keyword evidence="3 13" id="KW-0349">Heme</keyword>
<dbReference type="PROSITE" id="PS51384">
    <property type="entry name" value="FAD_FR"/>
    <property type="match status" value="1"/>
</dbReference>
<comment type="similarity">
    <text evidence="1 13">In the N-terminal section; belongs to the cytochrome P450 family.</text>
</comment>
<dbReference type="Pfam" id="PF00067">
    <property type="entry name" value="p450"/>
    <property type="match status" value="1"/>
</dbReference>
<keyword evidence="6 13" id="KW-0479">Metal-binding</keyword>
<dbReference type="InterPro" id="IPR008254">
    <property type="entry name" value="Flavodoxin/NO_synth"/>
</dbReference>
<evidence type="ECO:0000256" key="1">
    <source>
        <dbReference type="ARBA" id="ARBA00010018"/>
    </source>
</evidence>
<dbReference type="SUPFAM" id="SSF52218">
    <property type="entry name" value="Flavoproteins"/>
    <property type="match status" value="1"/>
</dbReference>